<dbReference type="PROSITE" id="PS51257">
    <property type="entry name" value="PROKAR_LIPOPROTEIN"/>
    <property type="match status" value="1"/>
</dbReference>
<keyword evidence="5" id="KW-1185">Reference proteome</keyword>
<dbReference type="EMBL" id="FOCQ01000005">
    <property type="protein sequence ID" value="SEN06853.1"/>
    <property type="molecule type" value="Genomic_DNA"/>
</dbReference>
<proteinExistence type="predicted"/>
<feature type="signal peptide" evidence="2">
    <location>
        <begin position="1"/>
        <end position="22"/>
    </location>
</feature>
<dbReference type="Proteomes" id="UP000199695">
    <property type="component" value="Unassembled WGS sequence"/>
</dbReference>
<dbReference type="OrthoDB" id="9798935at2"/>
<dbReference type="STRING" id="1173111.SAMN05444955_105189"/>
<evidence type="ECO:0000256" key="2">
    <source>
        <dbReference type="SAM" id="SignalP"/>
    </source>
</evidence>
<dbReference type="CDD" id="cd22786">
    <property type="entry name" value="DPBB_YuiC-like"/>
    <property type="match status" value="1"/>
</dbReference>
<name>A0A1H8DHY8_9BACL</name>
<accession>A0A1H8DHY8</accession>
<dbReference type="InterPro" id="IPR011098">
    <property type="entry name" value="G5_dom"/>
</dbReference>
<dbReference type="InterPro" id="IPR010611">
    <property type="entry name" value="3D_dom"/>
</dbReference>
<dbReference type="PANTHER" id="PTHR39160:SF4">
    <property type="entry name" value="RESUSCITATION-PROMOTING FACTOR RPFB"/>
    <property type="match status" value="1"/>
</dbReference>
<dbReference type="Pfam" id="PF07501">
    <property type="entry name" value="G5"/>
    <property type="match status" value="1"/>
</dbReference>
<reference evidence="4 5" key="1">
    <citation type="submission" date="2016-10" db="EMBL/GenBank/DDBJ databases">
        <authorList>
            <person name="de Groot N.N."/>
        </authorList>
    </citation>
    <scope>NUCLEOTIDE SEQUENCE [LARGE SCALE GENOMIC DNA]</scope>
    <source>
        <strain evidence="4 5">DSM 46701</strain>
    </source>
</reference>
<dbReference type="InterPro" id="IPR051933">
    <property type="entry name" value="Resuscitation_pf_RpfB"/>
</dbReference>
<sequence>MRKILLNSLAMMAVLLSGSLVGCSSEKVRVTFSDQNKVITIDSSGDSLAEALEDQGVNVESLKSRYKPSIPWDQKTEGQTEIQLACNCEVTLHVGGKKVGTFKTLQPTVGAFLKERNVTLTEWDEVQSPLDQKIVNGMEVVVNQVEQRIKKKVEIVPYKTVEEKDDQLAFGEKETEKEGKKGKKIYEVVVLYKNGKPILENGKPKVQEKLVETIEPVDEIVKIGTNKELAQKEKNQPKLTSAGTMTVEATGYTHTGNRTATGTWPKRGTVAVDPDVIPLGTRLYIPGYGYGVAEDTGGAVDGKIIDLFFETRAEAIRWGRRTVTIQILK</sequence>
<dbReference type="InterPro" id="IPR007137">
    <property type="entry name" value="DUF348"/>
</dbReference>
<keyword evidence="1 2" id="KW-0732">Signal</keyword>
<dbReference type="PANTHER" id="PTHR39160">
    <property type="entry name" value="CELL WALL-BINDING PROTEIN YOCH"/>
    <property type="match status" value="1"/>
</dbReference>
<dbReference type="PROSITE" id="PS51109">
    <property type="entry name" value="G5"/>
    <property type="match status" value="1"/>
</dbReference>
<evidence type="ECO:0000313" key="4">
    <source>
        <dbReference type="EMBL" id="SEN06853.1"/>
    </source>
</evidence>
<dbReference type="SUPFAM" id="SSF50685">
    <property type="entry name" value="Barwin-like endoglucanases"/>
    <property type="match status" value="1"/>
</dbReference>
<evidence type="ECO:0000256" key="1">
    <source>
        <dbReference type="ARBA" id="ARBA00022729"/>
    </source>
</evidence>
<dbReference type="Pfam" id="PF06725">
    <property type="entry name" value="3D"/>
    <property type="match status" value="1"/>
</dbReference>
<dbReference type="GO" id="GO:0019867">
    <property type="term" value="C:outer membrane"/>
    <property type="evidence" value="ECO:0007669"/>
    <property type="project" value="InterPro"/>
</dbReference>
<organism evidence="4 5">
    <name type="scientific">Lihuaxuella thermophila</name>
    <dbReference type="NCBI Taxonomy" id="1173111"/>
    <lineage>
        <taxon>Bacteria</taxon>
        <taxon>Bacillati</taxon>
        <taxon>Bacillota</taxon>
        <taxon>Bacilli</taxon>
        <taxon>Bacillales</taxon>
        <taxon>Thermoactinomycetaceae</taxon>
        <taxon>Lihuaxuella</taxon>
    </lineage>
</organism>
<dbReference type="Pfam" id="PF03990">
    <property type="entry name" value="DUF348"/>
    <property type="match status" value="2"/>
</dbReference>
<dbReference type="AlphaFoldDB" id="A0A1H8DHY8"/>
<dbReference type="RefSeq" id="WP_089966816.1">
    <property type="nucleotide sequence ID" value="NZ_FOCQ01000005.1"/>
</dbReference>
<dbReference type="GO" id="GO:0009254">
    <property type="term" value="P:peptidoglycan turnover"/>
    <property type="evidence" value="ECO:0007669"/>
    <property type="project" value="InterPro"/>
</dbReference>
<dbReference type="Gene3D" id="2.40.40.10">
    <property type="entry name" value="RlpA-like domain"/>
    <property type="match status" value="1"/>
</dbReference>
<feature type="chain" id="PRO_5038718986" evidence="2">
    <location>
        <begin position="23"/>
        <end position="329"/>
    </location>
</feature>
<evidence type="ECO:0000313" key="5">
    <source>
        <dbReference type="Proteomes" id="UP000199695"/>
    </source>
</evidence>
<dbReference type="Gene3D" id="2.20.230.10">
    <property type="entry name" value="Resuscitation-promoting factor rpfb"/>
    <property type="match status" value="1"/>
</dbReference>
<dbReference type="GO" id="GO:0004553">
    <property type="term" value="F:hydrolase activity, hydrolyzing O-glycosyl compounds"/>
    <property type="evidence" value="ECO:0007669"/>
    <property type="project" value="InterPro"/>
</dbReference>
<feature type="domain" description="G5" evidence="3">
    <location>
        <begin position="142"/>
        <end position="227"/>
    </location>
</feature>
<gene>
    <name evidence="4" type="ORF">SAMN05444955_105189</name>
</gene>
<evidence type="ECO:0000259" key="3">
    <source>
        <dbReference type="PROSITE" id="PS51109"/>
    </source>
</evidence>
<dbReference type="SMART" id="SM01208">
    <property type="entry name" value="G5"/>
    <property type="match status" value="1"/>
</dbReference>
<protein>
    <submittedName>
        <fullName evidence="4">3D (Asp-Asp-Asp) domain-containing protein</fullName>
    </submittedName>
</protein>
<dbReference type="InterPro" id="IPR036908">
    <property type="entry name" value="RlpA-like_sf"/>
</dbReference>